<keyword evidence="1" id="KW-0472">Membrane</keyword>
<feature type="transmembrane region" description="Helical" evidence="1">
    <location>
        <begin position="6"/>
        <end position="23"/>
    </location>
</feature>
<keyword evidence="1" id="KW-1133">Transmembrane helix</keyword>
<comment type="caution">
    <text evidence="2">The sequence shown here is derived from an EMBL/GenBank/DDBJ whole genome shotgun (WGS) entry which is preliminary data.</text>
</comment>
<evidence type="ECO:0000256" key="1">
    <source>
        <dbReference type="SAM" id="Phobius"/>
    </source>
</evidence>
<evidence type="ECO:0000313" key="3">
    <source>
        <dbReference type="Proteomes" id="UP001151002"/>
    </source>
</evidence>
<proteinExistence type="predicted"/>
<dbReference type="EMBL" id="JAPNTZ010000030">
    <property type="protein sequence ID" value="MCY1145685.1"/>
    <property type="molecule type" value="Genomic_DNA"/>
</dbReference>
<accession>A0ABT4BGM0</accession>
<name>A0ABT4BGM0_9ACTN</name>
<protein>
    <submittedName>
        <fullName evidence="2">MMPL family transporter</fullName>
    </submittedName>
</protein>
<evidence type="ECO:0000313" key="2">
    <source>
        <dbReference type="EMBL" id="MCY1145685.1"/>
    </source>
</evidence>
<sequence length="56" mass="5728">MGLPGAITVAIAVLMALTVRPALTRAMGRVPPRRGAAARTARSARLGFLDGKSVPS</sequence>
<keyword evidence="3" id="KW-1185">Reference proteome</keyword>
<dbReference type="Proteomes" id="UP001151002">
    <property type="component" value="Unassembled WGS sequence"/>
</dbReference>
<gene>
    <name evidence="2" type="ORF">OWR29_47440</name>
</gene>
<keyword evidence="1" id="KW-0812">Transmembrane</keyword>
<reference evidence="2" key="1">
    <citation type="submission" date="2022-11" db="EMBL/GenBank/DDBJ databases">
        <authorList>
            <person name="Somphong A."/>
            <person name="Phongsopitanun W."/>
        </authorList>
    </citation>
    <scope>NUCLEOTIDE SEQUENCE</scope>
    <source>
        <strain evidence="2">Pm04-4</strain>
    </source>
</reference>
<organism evidence="2 3">
    <name type="scientific">Paractinoplanes pyxinae</name>
    <dbReference type="NCBI Taxonomy" id="2997416"/>
    <lineage>
        <taxon>Bacteria</taxon>
        <taxon>Bacillati</taxon>
        <taxon>Actinomycetota</taxon>
        <taxon>Actinomycetes</taxon>
        <taxon>Micromonosporales</taxon>
        <taxon>Micromonosporaceae</taxon>
        <taxon>Paractinoplanes</taxon>
    </lineage>
</organism>